<dbReference type="GO" id="GO:0000287">
    <property type="term" value="F:magnesium ion binding"/>
    <property type="evidence" value="ECO:0007669"/>
    <property type="project" value="UniProtKB-UniRule"/>
</dbReference>
<organism evidence="10 11">
    <name type="scientific">Helicobacter canis</name>
    <dbReference type="NCBI Taxonomy" id="29419"/>
    <lineage>
        <taxon>Bacteria</taxon>
        <taxon>Pseudomonadati</taxon>
        <taxon>Campylobacterota</taxon>
        <taxon>Epsilonproteobacteria</taxon>
        <taxon>Campylobacterales</taxon>
        <taxon>Helicobacteraceae</taxon>
        <taxon>Helicobacter</taxon>
    </lineage>
</organism>
<keyword evidence="5 8" id="KW-0460">Magnesium</keyword>
<comment type="caution">
    <text evidence="10">The sequence shown here is derived from an EMBL/GenBank/DDBJ whole genome shotgun (WGS) entry which is preliminary data.</text>
</comment>
<comment type="similarity">
    <text evidence="8">Belongs to the P-Pant transferase superfamily. AcpS family.</text>
</comment>
<dbReference type="InterPro" id="IPR008278">
    <property type="entry name" value="4-PPantetheinyl_Trfase_dom"/>
</dbReference>
<feature type="binding site" evidence="8">
    <location>
        <position position="5"/>
    </location>
    <ligand>
        <name>Mg(2+)</name>
        <dbReference type="ChEBI" id="CHEBI:18420"/>
    </ligand>
</feature>
<evidence type="ECO:0000256" key="1">
    <source>
        <dbReference type="ARBA" id="ARBA00022516"/>
    </source>
</evidence>
<feature type="binding site" evidence="8">
    <location>
        <position position="54"/>
    </location>
    <ligand>
        <name>Mg(2+)</name>
        <dbReference type="ChEBI" id="CHEBI:18420"/>
    </ligand>
</feature>
<protein>
    <recommendedName>
        <fullName evidence="8">Holo-[acyl-carrier-protein] synthase</fullName>
        <shortName evidence="8">Holo-ACP synthase</shortName>
        <ecNumber evidence="8">2.7.8.7</ecNumber>
    </recommendedName>
    <alternativeName>
        <fullName evidence="8">4'-phosphopantetheinyl transferase AcpS</fullName>
    </alternativeName>
</protein>
<keyword evidence="8" id="KW-0963">Cytoplasm</keyword>
<evidence type="ECO:0000259" key="9">
    <source>
        <dbReference type="Pfam" id="PF01648"/>
    </source>
</evidence>
<keyword evidence="2 8" id="KW-0808">Transferase</keyword>
<dbReference type="NCBIfam" id="TIGR00556">
    <property type="entry name" value="pantethn_trn"/>
    <property type="match status" value="1"/>
</dbReference>
<evidence type="ECO:0000313" key="11">
    <source>
        <dbReference type="Proteomes" id="UP000323707"/>
    </source>
</evidence>
<sequence>MIGVDLVVISRIEQVFDRYGERFLARFLCQSERELLARKAYAPKSIAGFWAAKEACAKALGVGIGDRLKFLDMRISYTQANAPLIALDSSRCAELGVESLALSISHDGGLAIAVVAVRYSAI</sequence>
<evidence type="ECO:0000256" key="5">
    <source>
        <dbReference type="ARBA" id="ARBA00022842"/>
    </source>
</evidence>
<dbReference type="GO" id="GO:0008897">
    <property type="term" value="F:holo-[acyl-carrier-protein] synthase activity"/>
    <property type="evidence" value="ECO:0007669"/>
    <property type="project" value="UniProtKB-UniRule"/>
</dbReference>
<dbReference type="Gene3D" id="3.90.470.20">
    <property type="entry name" value="4'-phosphopantetheinyl transferase domain"/>
    <property type="match status" value="1"/>
</dbReference>
<reference evidence="10 11" key="1">
    <citation type="submission" date="2019-09" db="EMBL/GenBank/DDBJ databases">
        <title>Draft genome sequence of various Type strains from the CCUG.</title>
        <authorList>
            <person name="Pineiro-Iglesias B."/>
            <person name="Tunovic T."/>
            <person name="Unosson C."/>
            <person name="Inganas E."/>
            <person name="Ohlen M."/>
            <person name="Cardew S."/>
            <person name="Jensie-Markopoulos S."/>
            <person name="Salva-Serra F."/>
            <person name="Jaen-Luchoro D."/>
            <person name="Karlsson R."/>
            <person name="Svensson-Stadler L."/>
            <person name="Chun J."/>
            <person name="Moore E."/>
        </authorList>
    </citation>
    <scope>NUCLEOTIDE SEQUENCE [LARGE SCALE GENOMIC DNA]</scope>
    <source>
        <strain evidence="10 11">CCUG 32756T</strain>
    </source>
</reference>
<dbReference type="Proteomes" id="UP000323707">
    <property type="component" value="Unassembled WGS sequence"/>
</dbReference>
<dbReference type="HAMAP" id="MF_00101">
    <property type="entry name" value="AcpS"/>
    <property type="match status" value="1"/>
</dbReference>
<dbReference type="EC" id="2.7.8.7" evidence="8"/>
<dbReference type="SUPFAM" id="SSF56214">
    <property type="entry name" value="4'-phosphopantetheinyl transferase"/>
    <property type="match status" value="1"/>
</dbReference>
<dbReference type="RefSeq" id="WP_150337713.1">
    <property type="nucleotide sequence ID" value="NZ_JAERIX010000024.1"/>
</dbReference>
<evidence type="ECO:0000313" key="10">
    <source>
        <dbReference type="EMBL" id="KAA8707695.1"/>
    </source>
</evidence>
<dbReference type="InterPro" id="IPR002582">
    <property type="entry name" value="ACPS"/>
</dbReference>
<keyword evidence="4 8" id="KW-0276">Fatty acid metabolism</keyword>
<dbReference type="GO" id="GO:0006633">
    <property type="term" value="P:fatty acid biosynthetic process"/>
    <property type="evidence" value="ECO:0007669"/>
    <property type="project" value="UniProtKB-UniRule"/>
</dbReference>
<dbReference type="AlphaFoldDB" id="A0A5M9QL62"/>
<keyword evidence="1 8" id="KW-0444">Lipid biosynthesis</keyword>
<feature type="domain" description="4'-phosphopantetheinyl transferase" evidence="9">
    <location>
        <begin position="2"/>
        <end position="96"/>
    </location>
</feature>
<comment type="catalytic activity">
    <reaction evidence="8">
        <text>apo-[ACP] + CoA = holo-[ACP] + adenosine 3',5'-bisphosphate + H(+)</text>
        <dbReference type="Rhea" id="RHEA:12068"/>
        <dbReference type="Rhea" id="RHEA-COMP:9685"/>
        <dbReference type="Rhea" id="RHEA-COMP:9690"/>
        <dbReference type="ChEBI" id="CHEBI:15378"/>
        <dbReference type="ChEBI" id="CHEBI:29999"/>
        <dbReference type="ChEBI" id="CHEBI:57287"/>
        <dbReference type="ChEBI" id="CHEBI:58343"/>
        <dbReference type="ChEBI" id="CHEBI:64479"/>
        <dbReference type="EC" id="2.7.8.7"/>
    </reaction>
</comment>
<evidence type="ECO:0000256" key="8">
    <source>
        <dbReference type="HAMAP-Rule" id="MF_00101"/>
    </source>
</evidence>
<dbReference type="InterPro" id="IPR037143">
    <property type="entry name" value="4-PPantetheinyl_Trfase_dom_sf"/>
</dbReference>
<keyword evidence="7 8" id="KW-0275">Fatty acid biosynthesis</keyword>
<comment type="subcellular location">
    <subcellularLocation>
        <location evidence="8">Cytoplasm</location>
    </subcellularLocation>
</comment>
<keyword evidence="6 8" id="KW-0443">Lipid metabolism</keyword>
<comment type="cofactor">
    <cofactor evidence="8">
        <name>Mg(2+)</name>
        <dbReference type="ChEBI" id="CHEBI:18420"/>
    </cofactor>
</comment>
<dbReference type="NCBIfam" id="TIGR00516">
    <property type="entry name" value="acpS"/>
    <property type="match status" value="1"/>
</dbReference>
<gene>
    <name evidence="8" type="primary">acpS</name>
    <name evidence="10" type="ORF">F4V45_07430</name>
</gene>
<name>A0A5M9QL62_9HELI</name>
<evidence type="ECO:0000256" key="4">
    <source>
        <dbReference type="ARBA" id="ARBA00022832"/>
    </source>
</evidence>
<evidence type="ECO:0000256" key="6">
    <source>
        <dbReference type="ARBA" id="ARBA00023098"/>
    </source>
</evidence>
<accession>A0A5M9QL62</accession>
<dbReference type="InterPro" id="IPR004568">
    <property type="entry name" value="Ppantetheine-prot_Trfase_dom"/>
</dbReference>
<keyword evidence="3 8" id="KW-0479">Metal-binding</keyword>
<evidence type="ECO:0000256" key="3">
    <source>
        <dbReference type="ARBA" id="ARBA00022723"/>
    </source>
</evidence>
<proteinExistence type="inferred from homology"/>
<evidence type="ECO:0000256" key="7">
    <source>
        <dbReference type="ARBA" id="ARBA00023160"/>
    </source>
</evidence>
<dbReference type="Pfam" id="PF01648">
    <property type="entry name" value="ACPS"/>
    <property type="match status" value="1"/>
</dbReference>
<dbReference type="EMBL" id="VXKE01000021">
    <property type="protein sequence ID" value="KAA8707695.1"/>
    <property type="molecule type" value="Genomic_DNA"/>
</dbReference>
<evidence type="ECO:0000256" key="2">
    <source>
        <dbReference type="ARBA" id="ARBA00022679"/>
    </source>
</evidence>
<dbReference type="GO" id="GO:0005737">
    <property type="term" value="C:cytoplasm"/>
    <property type="evidence" value="ECO:0007669"/>
    <property type="project" value="UniProtKB-SubCell"/>
</dbReference>
<comment type="function">
    <text evidence="8">Transfers the 4'-phosphopantetheine moiety from coenzyme A to a Ser of acyl-carrier-protein.</text>
</comment>